<evidence type="ECO:0000259" key="13">
    <source>
        <dbReference type="Pfam" id="PF16911"/>
    </source>
</evidence>
<comment type="catalytic activity">
    <reaction evidence="3">
        <text>2 a mycocerosyl-[mycocerosic acid synthase] + a phthiodiolone = a dimycocerosyl phthiodiolone + 2 holo-[mycocerosic acid synthase].</text>
        <dbReference type="EC" id="2.3.1.282"/>
    </reaction>
</comment>
<evidence type="ECO:0000256" key="10">
    <source>
        <dbReference type="ARBA" id="ARBA00032317"/>
    </source>
</evidence>
<feature type="region of interest" description="Disordered" evidence="12">
    <location>
        <begin position="179"/>
        <end position="214"/>
    </location>
</feature>
<evidence type="ECO:0000256" key="11">
    <source>
        <dbReference type="ARBA" id="ARBA00033407"/>
    </source>
</evidence>
<feature type="domain" description="Phthiocerol/phthiodiolone dimycocerosyl transferase C-terminal" evidence="13">
    <location>
        <begin position="230"/>
        <end position="382"/>
    </location>
</feature>
<dbReference type="EMBL" id="VIGB01000003">
    <property type="protein sequence ID" value="TQF02602.1"/>
    <property type="molecule type" value="Genomic_DNA"/>
</dbReference>
<keyword evidence="7" id="KW-0808">Transferase</keyword>
<dbReference type="Pfam" id="PF16911">
    <property type="entry name" value="PapA_C"/>
    <property type="match status" value="1"/>
</dbReference>
<evidence type="ECO:0000256" key="12">
    <source>
        <dbReference type="SAM" id="MobiDB-lite"/>
    </source>
</evidence>
<keyword evidence="15" id="KW-1185">Reference proteome</keyword>
<dbReference type="Gene3D" id="3.30.559.10">
    <property type="entry name" value="Chloramphenicol acetyltransferase-like domain"/>
    <property type="match status" value="1"/>
</dbReference>
<evidence type="ECO:0000256" key="1">
    <source>
        <dbReference type="ARBA" id="ARBA00000026"/>
    </source>
</evidence>
<comment type="similarity">
    <text evidence="4">Belongs to the acyltransferase PapA5 family.</text>
</comment>
<evidence type="ECO:0000256" key="5">
    <source>
        <dbReference type="ARBA" id="ARBA00012866"/>
    </source>
</evidence>
<comment type="catalytic activity">
    <reaction evidence="1">
        <text>2 a mycocerosyl-[mycocerosic acid synthase] + a phthiocerol = a dimycocerosyl phthiocerol + 2 holo-[mycocerosic acid synthase].</text>
        <dbReference type="EC" id="2.3.1.282"/>
    </reaction>
</comment>
<evidence type="ECO:0000256" key="6">
    <source>
        <dbReference type="ARBA" id="ARBA00013449"/>
    </source>
</evidence>
<sequence>MTLLRRLSDIEATFAYTHALMRGTTQVTTQVTVSGDLAPERLEAAARRWADALPMLSLRIEELAGELWFAGGPRLQDGQLRHSELTSSESSGPSDSADEVLRRELNDVLETGGPLWRLHTVRDRAADRTHLYFTRNHAVSDGHSTGAVIRALLDELFGPSGETSPFRVREVPPTAGDLTYRHPSGATGAARQTPPSQHPSLPSHPSHPSPERLPFAEHRPWAERGADLVPVALTREDSQALKSWCREHQMTVNQFFGAALAEAYAEATGRSAVGLSTAVSLRRRYTSDTPLPDVGCFIGVHTVPLRLDQGDLAGHARAYGVALSRADAAWRPPAREHAAIRRTVEETAAARSAAAICITNVGIADPALGPHLGRVTGYRTVVNRTGANYGVVLHLGTLRGTFGPVLAFGVPAVDRALVRAVAKGLHDRAVRPDAAHRAG</sequence>
<comment type="catalytic activity">
    <reaction evidence="2">
        <text>2 a mycocerosyl-[mycocerosic acid synthase] + a phenolphthiocerol = a dimycocerosyl phenolphthiocerol + 2 holo-[mycocerosic acid synthase].</text>
        <dbReference type="EC" id="2.3.1.282"/>
    </reaction>
</comment>
<evidence type="ECO:0000256" key="3">
    <source>
        <dbReference type="ARBA" id="ARBA00001907"/>
    </source>
</evidence>
<evidence type="ECO:0000256" key="9">
    <source>
        <dbReference type="ARBA" id="ARBA00030465"/>
    </source>
</evidence>
<evidence type="ECO:0000256" key="4">
    <source>
        <dbReference type="ARBA" id="ARBA00006558"/>
    </source>
</evidence>
<dbReference type="InterPro" id="IPR023213">
    <property type="entry name" value="CAT-like_dom_sf"/>
</dbReference>
<comment type="caution">
    <text evidence="14">The sequence shown here is derived from an EMBL/GenBank/DDBJ whole genome shotgun (WGS) entry which is preliminary data.</text>
</comment>
<dbReference type="GO" id="GO:0016746">
    <property type="term" value="F:acyltransferase activity"/>
    <property type="evidence" value="ECO:0007669"/>
    <property type="project" value="UniProtKB-KW"/>
</dbReference>
<feature type="compositionally biased region" description="Low complexity" evidence="12">
    <location>
        <begin position="194"/>
        <end position="206"/>
    </location>
</feature>
<evidence type="ECO:0000313" key="15">
    <source>
        <dbReference type="Proteomes" id="UP000319103"/>
    </source>
</evidence>
<dbReference type="PANTHER" id="PTHR28037:SF1">
    <property type="entry name" value="ALCOHOL O-ACETYLTRANSFERASE 1-RELATED"/>
    <property type="match status" value="1"/>
</dbReference>
<evidence type="ECO:0000256" key="7">
    <source>
        <dbReference type="ARBA" id="ARBA00022679"/>
    </source>
</evidence>
<accession>A0A540W0Q8</accession>
<dbReference type="InterPro" id="IPR052058">
    <property type="entry name" value="Alcohol_O-acetyltransferase"/>
</dbReference>
<evidence type="ECO:0000256" key="2">
    <source>
        <dbReference type="ARBA" id="ARBA00000625"/>
    </source>
</evidence>
<keyword evidence="8" id="KW-0012">Acyltransferase</keyword>
<reference evidence="14 15" key="1">
    <citation type="submission" date="2019-06" db="EMBL/GenBank/DDBJ databases">
        <title>Description of Kitasatospora acidophila sp. nov. isolated from pine grove soil, and reclassification of Streptomyces novaecaesareae to Kitasatospora novaeceasareae comb. nov.</title>
        <authorList>
            <person name="Kim M.J."/>
        </authorList>
    </citation>
    <scope>NUCLEOTIDE SEQUENCE [LARGE SCALE GENOMIC DNA]</scope>
    <source>
        <strain evidence="14 15">MMS16-CNU292</strain>
    </source>
</reference>
<gene>
    <name evidence="14" type="ORF">E6W39_10420</name>
</gene>
<dbReference type="SUPFAM" id="SSF52777">
    <property type="entry name" value="CoA-dependent acyltransferases"/>
    <property type="match status" value="2"/>
</dbReference>
<protein>
    <recommendedName>
        <fullName evidence="6">Phthiocerol/phthiodiolone dimycocerosyl transferase</fullName>
        <ecNumber evidence="5">2.3.1.282</ecNumber>
    </recommendedName>
    <alternativeName>
        <fullName evidence="11">Acyltransferase PapA5</fullName>
    </alternativeName>
    <alternativeName>
        <fullName evidence="9">Phthiocerol/phthiodiolone O-acyltransferase</fullName>
    </alternativeName>
    <alternativeName>
        <fullName evidence="10">Polyketide synthase-associated protein A5</fullName>
    </alternativeName>
</protein>
<dbReference type="RefSeq" id="WP_141633293.1">
    <property type="nucleotide sequence ID" value="NZ_VIGB01000003.1"/>
</dbReference>
<dbReference type="AlphaFoldDB" id="A0A540W0Q8"/>
<dbReference type="OrthoDB" id="6962571at2"/>
<name>A0A540W0Q8_9ACTN</name>
<evidence type="ECO:0000313" key="14">
    <source>
        <dbReference type="EMBL" id="TQF02602.1"/>
    </source>
</evidence>
<dbReference type="InterPro" id="IPR031641">
    <property type="entry name" value="PapA_C"/>
</dbReference>
<dbReference type="Gene3D" id="3.30.559.30">
    <property type="entry name" value="Nonribosomal peptide synthetase, condensation domain"/>
    <property type="match status" value="1"/>
</dbReference>
<evidence type="ECO:0000256" key="8">
    <source>
        <dbReference type="ARBA" id="ARBA00023315"/>
    </source>
</evidence>
<dbReference type="PANTHER" id="PTHR28037">
    <property type="entry name" value="ALCOHOL O-ACETYLTRANSFERASE 1-RELATED"/>
    <property type="match status" value="1"/>
</dbReference>
<organism evidence="14 15">
    <name type="scientific">Kitasatospora acidiphila</name>
    <dbReference type="NCBI Taxonomy" id="2567942"/>
    <lineage>
        <taxon>Bacteria</taxon>
        <taxon>Bacillati</taxon>
        <taxon>Actinomycetota</taxon>
        <taxon>Actinomycetes</taxon>
        <taxon>Kitasatosporales</taxon>
        <taxon>Streptomycetaceae</taxon>
        <taxon>Kitasatospora</taxon>
    </lineage>
</organism>
<dbReference type="Proteomes" id="UP000319103">
    <property type="component" value="Unassembled WGS sequence"/>
</dbReference>
<dbReference type="EC" id="2.3.1.282" evidence="5"/>
<proteinExistence type="inferred from homology"/>